<feature type="transmembrane region" description="Helical" evidence="9">
    <location>
        <begin position="27"/>
        <end position="47"/>
    </location>
</feature>
<reference evidence="10 11" key="1">
    <citation type="submission" date="2015-04" db="EMBL/GenBank/DDBJ databases">
        <title>Complete genome sequence of Schizopora paradoxa KUC8140, a cosmopolitan wood degrader in East Asia.</title>
        <authorList>
            <consortium name="DOE Joint Genome Institute"/>
            <person name="Min B."/>
            <person name="Park H."/>
            <person name="Jang Y."/>
            <person name="Kim J.-J."/>
            <person name="Kim K.H."/>
            <person name="Pangilinan J."/>
            <person name="Lipzen A."/>
            <person name="Riley R."/>
            <person name="Grigoriev I.V."/>
            <person name="Spatafora J.W."/>
            <person name="Choi I.-G."/>
        </authorList>
    </citation>
    <scope>NUCLEOTIDE SEQUENCE [LARGE SCALE GENOMIC DNA]</scope>
    <source>
        <strain evidence="10 11">KUC8140</strain>
    </source>
</reference>
<dbReference type="PRINTS" id="PR00463">
    <property type="entry name" value="EP450I"/>
</dbReference>
<dbReference type="PANTHER" id="PTHR24305">
    <property type="entry name" value="CYTOCHROME P450"/>
    <property type="match status" value="1"/>
</dbReference>
<evidence type="ECO:0000256" key="8">
    <source>
        <dbReference type="PIRSR" id="PIRSR602401-1"/>
    </source>
</evidence>
<keyword evidence="11" id="KW-1185">Reference proteome</keyword>
<gene>
    <name evidence="10" type="ORF">SCHPADRAFT_940790</name>
</gene>
<dbReference type="GO" id="GO:0020037">
    <property type="term" value="F:heme binding"/>
    <property type="evidence" value="ECO:0007669"/>
    <property type="project" value="InterPro"/>
</dbReference>
<dbReference type="InterPro" id="IPR050121">
    <property type="entry name" value="Cytochrome_P450_monoxygenase"/>
</dbReference>
<dbReference type="SUPFAM" id="SSF48264">
    <property type="entry name" value="Cytochrome P450"/>
    <property type="match status" value="2"/>
</dbReference>
<evidence type="ECO:0000256" key="5">
    <source>
        <dbReference type="ARBA" id="ARBA00023002"/>
    </source>
</evidence>
<evidence type="ECO:0000313" key="10">
    <source>
        <dbReference type="EMBL" id="KLO12912.1"/>
    </source>
</evidence>
<dbReference type="InterPro" id="IPR017972">
    <property type="entry name" value="Cyt_P450_CS"/>
</dbReference>
<feature type="transmembrane region" description="Helical" evidence="9">
    <location>
        <begin position="54"/>
        <end position="73"/>
    </location>
</feature>
<evidence type="ECO:0000256" key="2">
    <source>
        <dbReference type="ARBA" id="ARBA00005179"/>
    </source>
</evidence>
<feature type="transmembrane region" description="Helical" evidence="9">
    <location>
        <begin position="676"/>
        <end position="693"/>
    </location>
</feature>
<dbReference type="GO" id="GO:0016705">
    <property type="term" value="F:oxidoreductase activity, acting on paired donors, with incorporation or reduction of molecular oxygen"/>
    <property type="evidence" value="ECO:0007669"/>
    <property type="project" value="InterPro"/>
</dbReference>
<dbReference type="GO" id="GO:0005506">
    <property type="term" value="F:iron ion binding"/>
    <property type="evidence" value="ECO:0007669"/>
    <property type="project" value="InterPro"/>
</dbReference>
<dbReference type="InParanoid" id="A0A0H2RMX1"/>
<proteinExistence type="inferred from homology"/>
<dbReference type="EMBL" id="KQ085968">
    <property type="protein sequence ID" value="KLO12912.1"/>
    <property type="molecule type" value="Genomic_DNA"/>
</dbReference>
<comment type="similarity">
    <text evidence="3">Belongs to the cytochrome P450 family.</text>
</comment>
<dbReference type="InterPro" id="IPR036396">
    <property type="entry name" value="Cyt_P450_sf"/>
</dbReference>
<organism evidence="10 11">
    <name type="scientific">Schizopora paradoxa</name>
    <dbReference type="NCBI Taxonomy" id="27342"/>
    <lineage>
        <taxon>Eukaryota</taxon>
        <taxon>Fungi</taxon>
        <taxon>Dikarya</taxon>
        <taxon>Basidiomycota</taxon>
        <taxon>Agaricomycotina</taxon>
        <taxon>Agaricomycetes</taxon>
        <taxon>Hymenochaetales</taxon>
        <taxon>Schizoporaceae</taxon>
        <taxon>Schizopora</taxon>
    </lineage>
</organism>
<evidence type="ECO:0000313" key="11">
    <source>
        <dbReference type="Proteomes" id="UP000053477"/>
    </source>
</evidence>
<evidence type="ECO:0000256" key="9">
    <source>
        <dbReference type="SAM" id="Phobius"/>
    </source>
</evidence>
<comment type="cofactor">
    <cofactor evidence="1 8">
        <name>heme</name>
        <dbReference type="ChEBI" id="CHEBI:30413"/>
    </cofactor>
</comment>
<dbReference type="PANTHER" id="PTHR24305:SF187">
    <property type="entry name" value="P450, PUTATIVE (EUROFUNG)-RELATED"/>
    <property type="match status" value="1"/>
</dbReference>
<dbReference type="InterPro" id="IPR001128">
    <property type="entry name" value="Cyt_P450"/>
</dbReference>
<keyword evidence="5" id="KW-0560">Oxidoreductase</keyword>
<evidence type="ECO:0000256" key="4">
    <source>
        <dbReference type="ARBA" id="ARBA00022723"/>
    </source>
</evidence>
<dbReference type="Pfam" id="PF00067">
    <property type="entry name" value="p450"/>
    <property type="match status" value="2"/>
</dbReference>
<keyword evidence="4 8" id="KW-0479">Metal-binding</keyword>
<dbReference type="PRINTS" id="PR00385">
    <property type="entry name" value="P450"/>
</dbReference>
<feature type="transmembrane region" description="Helical" evidence="9">
    <location>
        <begin position="646"/>
        <end position="664"/>
    </location>
</feature>
<evidence type="ECO:0000256" key="1">
    <source>
        <dbReference type="ARBA" id="ARBA00001971"/>
    </source>
</evidence>
<dbReference type="GO" id="GO:0004497">
    <property type="term" value="F:monooxygenase activity"/>
    <property type="evidence" value="ECO:0007669"/>
    <property type="project" value="UniProtKB-KW"/>
</dbReference>
<name>A0A0H2RMX1_9AGAM</name>
<keyword evidence="9" id="KW-1133">Transmembrane helix</keyword>
<dbReference type="AlphaFoldDB" id="A0A0H2RMX1"/>
<protein>
    <submittedName>
        <fullName evidence="10">Cytochrome P450</fullName>
    </submittedName>
</protein>
<keyword evidence="6 8" id="KW-0408">Iron</keyword>
<dbReference type="OrthoDB" id="6692864at2759"/>
<dbReference type="CDD" id="cd11061">
    <property type="entry name" value="CYP67-like"/>
    <property type="match status" value="2"/>
</dbReference>
<accession>A0A0H2RMX1</accession>
<evidence type="ECO:0000256" key="6">
    <source>
        <dbReference type="ARBA" id="ARBA00023004"/>
    </source>
</evidence>
<dbReference type="PROSITE" id="PS00086">
    <property type="entry name" value="CYTOCHROME_P450"/>
    <property type="match status" value="1"/>
</dbReference>
<keyword evidence="9" id="KW-0812">Transmembrane</keyword>
<feature type="binding site" description="axial binding residue" evidence="8">
    <location>
        <position position="1154"/>
    </location>
    <ligand>
        <name>heme</name>
        <dbReference type="ChEBI" id="CHEBI:30413"/>
    </ligand>
    <ligandPart>
        <name>Fe</name>
        <dbReference type="ChEBI" id="CHEBI:18248"/>
    </ligandPart>
</feature>
<evidence type="ECO:0000256" key="7">
    <source>
        <dbReference type="ARBA" id="ARBA00023033"/>
    </source>
</evidence>
<comment type="pathway">
    <text evidence="2">Secondary metabolite biosynthesis.</text>
</comment>
<evidence type="ECO:0000256" key="3">
    <source>
        <dbReference type="ARBA" id="ARBA00010617"/>
    </source>
</evidence>
<dbReference type="InterPro" id="IPR002401">
    <property type="entry name" value="Cyt_P450_E_grp-I"/>
</dbReference>
<sequence length="1223" mass="136888">MPSWTYVPVVCGLAVHLVYNRYEPRSLIAHLSLLLAFPLLATLSFSYSNPLLQFYSYLVFLATVSFSVVSYRLSPFHPLSRYPGPFIARISKIWMLYIVSSGRRHIYLKQLHDQYGPYVRIGPNEVSFCDVNAIQPVMGTDGMPKGPKWESRMLPNPDIPPILLALRSPAEHTARRRIWARAFTAGAIKEYQDSIVKRTNQLIGVLSDEASRDAIVDVSKWIGCFTFDFMGDMVFGGGFELMSETKDHEFKHLMHKNLQVGTHIEQLPWASRFLFSLPSVTKDMKRFKAGAIGRAKARYDSKTDRRDLFFHLIDESDNLPTDRKPSLGQITTDSSFAISAGADTTSSVLTSCIYCLTKNPSDLKRLRAEVDAFFSEGDDESVLFDAQKLADMKYLNAVINETMRLFPPVPSGSERAPLIGSGSKIFGEHVIPEGNSVNIPTYALHRDPRYFAPLPDTFWPERWIIAEENSTISDGRVDGVSSEKIMLSETEEGDKAPKRKITHNLSAFIPFSYGPRNCVGMRLAMLEMRIVLSLLVRRFDFAPAPGVEDLDNYEESMKDWFAISVGNLNVKITPRGVLGLGHGRSLIGVAQLLLVLREAFIRSWYAYNPYSGRELASYKESSSTEENTPGILLPTLVFSTLSTMHIPSWISVPAAGGLVAHFFYNRYEPRAMLTHLSALLVLPVLSIFLSGFAGNFTGLYSYLIYLSALSLSTIFYRLSPLHPLSRYPGPILARISKLWMLSVVRSGKRHVVLKQLHDRYGPHVRIGPNELSFCDVDAIQPIMGTDGIAKGPKWDVRAIPNPAIPPVLIALRSPSEHTARRRIWARAFTANAIKEYHPSIIKRANQLVSILSEESSKHGMVDVSKWIGYFTFDFMGDMVFGGGFELMSETKDHEFMHLMHKNLEVAAKVEQIPWAYRLLFKLPSITKDMVNFKYRAIATAKARYDTQTPKRDLFFHLIDESDALPADRKPSVGQITTDASLAISAGADTTSGVLTSCVYALTKNPAVVKRLREEIDSLFSDAGDDETVLFDSQVLANSKFLNAVINESLRLFPPVASGSERSPYPGTGSKVFGDHVIPEGNSVTVPTYAIQRDPRYFGPLPDTFWPERWILAEENSKEVNSEKLRTDAKIEEPKTKITHNTAAFVPFSYGPANCVGMRLAMLEMRIVVALLVRSFDFAPAQGVGREDLEKYEGTIEDWFAVSVGQLNVKLTPRPGRMILSPIS</sequence>
<keyword evidence="9" id="KW-0472">Membrane</keyword>
<keyword evidence="7" id="KW-0503">Monooxygenase</keyword>
<dbReference type="Proteomes" id="UP000053477">
    <property type="component" value="Unassembled WGS sequence"/>
</dbReference>
<dbReference type="Gene3D" id="1.10.630.10">
    <property type="entry name" value="Cytochrome P450"/>
    <property type="match status" value="2"/>
</dbReference>
<keyword evidence="8" id="KW-0349">Heme</keyword>
<dbReference type="STRING" id="27342.A0A0H2RMX1"/>